<gene>
    <name evidence="1" type="ORF">SAMN04488071_1946</name>
</gene>
<accession>A0A1G6ZT95</accession>
<dbReference type="STRING" id="637679.GCA_001550055_01909"/>
<dbReference type="AlphaFoldDB" id="A0A1G6ZT95"/>
<evidence type="ECO:0000313" key="1">
    <source>
        <dbReference type="EMBL" id="SDE05918.1"/>
    </source>
</evidence>
<reference evidence="1 2" key="1">
    <citation type="submission" date="2016-10" db="EMBL/GenBank/DDBJ databases">
        <authorList>
            <person name="de Groot N.N."/>
        </authorList>
    </citation>
    <scope>NUCLEOTIDE SEQUENCE [LARGE SCALE GENOMIC DNA]</scope>
    <source>
        <strain evidence="1 2">CGMCC 1.9109</strain>
    </source>
</reference>
<evidence type="ECO:0000313" key="2">
    <source>
        <dbReference type="Proteomes" id="UP000183685"/>
    </source>
</evidence>
<dbReference type="RefSeq" id="WP_068304290.1">
    <property type="nucleotide sequence ID" value="NZ_FNAK01000004.1"/>
</dbReference>
<keyword evidence="2" id="KW-1185">Reference proteome</keyword>
<dbReference type="EMBL" id="FNAK01000004">
    <property type="protein sequence ID" value="SDE05918.1"/>
    <property type="molecule type" value="Genomic_DNA"/>
</dbReference>
<sequence length="106" mass="11884">MASEYDVDAVGKIDSANPYEAITHLYVRSYGDNLLPIPLDDAIDGIRCGRFVYYVKSGDKREALRIARSPYNKFYLTVRRDIHEPRTLLALPSPEAIAAANEDAHS</sequence>
<proteinExistence type="predicted"/>
<organism evidence="1 2">
    <name type="scientific">Kordiimonas lacus</name>
    <dbReference type="NCBI Taxonomy" id="637679"/>
    <lineage>
        <taxon>Bacteria</taxon>
        <taxon>Pseudomonadati</taxon>
        <taxon>Pseudomonadota</taxon>
        <taxon>Alphaproteobacteria</taxon>
        <taxon>Kordiimonadales</taxon>
        <taxon>Kordiimonadaceae</taxon>
        <taxon>Kordiimonas</taxon>
    </lineage>
</organism>
<dbReference type="OrthoDB" id="826539at2"/>
<protein>
    <submittedName>
        <fullName evidence="1">Uncharacterized protein</fullName>
    </submittedName>
</protein>
<name>A0A1G6ZT95_9PROT</name>
<dbReference type="Proteomes" id="UP000183685">
    <property type="component" value="Unassembled WGS sequence"/>
</dbReference>